<keyword evidence="10" id="KW-0067">ATP-binding</keyword>
<protein>
    <recommendedName>
        <fullName evidence="3">histidine kinase</fullName>
        <ecNumber evidence="3">2.7.13.3</ecNumber>
    </recommendedName>
</protein>
<evidence type="ECO:0000313" key="17">
    <source>
        <dbReference type="Proteomes" id="UP000186074"/>
    </source>
</evidence>
<dbReference type="Gene3D" id="1.10.287.130">
    <property type="match status" value="1"/>
</dbReference>
<evidence type="ECO:0000256" key="12">
    <source>
        <dbReference type="ARBA" id="ARBA00023012"/>
    </source>
</evidence>
<dbReference type="InterPro" id="IPR050398">
    <property type="entry name" value="HssS/ArlS-like"/>
</dbReference>
<dbReference type="Gene3D" id="3.30.565.10">
    <property type="entry name" value="Histidine kinase-like ATPase, C-terminal domain"/>
    <property type="match status" value="1"/>
</dbReference>
<dbReference type="SUPFAM" id="SSF47384">
    <property type="entry name" value="Homodimeric domain of signal transducing histidine kinase"/>
    <property type="match status" value="1"/>
</dbReference>
<evidence type="ECO:0000256" key="7">
    <source>
        <dbReference type="ARBA" id="ARBA00022692"/>
    </source>
</evidence>
<dbReference type="GO" id="GO:0005524">
    <property type="term" value="F:ATP binding"/>
    <property type="evidence" value="ECO:0007669"/>
    <property type="project" value="UniProtKB-KW"/>
</dbReference>
<comment type="subcellular location">
    <subcellularLocation>
        <location evidence="2">Cell membrane</location>
        <topology evidence="2">Multi-pass membrane protein</topology>
    </subcellularLocation>
</comment>
<dbReference type="PANTHER" id="PTHR45528">
    <property type="entry name" value="SENSOR HISTIDINE KINASE CPXA"/>
    <property type="match status" value="1"/>
</dbReference>
<feature type="transmembrane region" description="Helical" evidence="14">
    <location>
        <begin position="192"/>
        <end position="211"/>
    </location>
</feature>
<sequence>MGINFFMTIRKRLLLTFSFILLIVAFIIGVFFYTIYNLNSSNYQQNHRYEQLIRVEKLKEFNNSFSWIVLDITTDYDKIQIVNERIKKADKLFEDLDIQKNNVIDNSESREEKKNLDLIFSYFNLMKKQIKEDLYTLVSNKHSNFDNFNKEFEQVNINTQKLLELEERFLQDKLEQTQNKRDDFLDIIKLELVILFILLFLLSFIFSSKIINRIKDKLEKLNQSVLQLFKNGDKTINVDIGENNELSEITKNLNTYLKKQSDIISSREELLRNISHELKTPIAKGKFMLQKIESTNNNEVIKDISTIFYDIEKLTSKLLEREKLNFAVLKMKKFKVSSLILESLSKLAIEDESQVTVIINNDFFIEGDFYYLTIVLKNLIDNAIKYADEFPIIIQTENNQIYIKNIASELSNDLIYYIQPFTREPNQQQGHGLGLNIVYKILELHNFTLNYKYKDSYNIFAITF</sequence>
<keyword evidence="12" id="KW-0902">Two-component regulatory system</keyword>
<feature type="transmembrane region" description="Helical" evidence="14">
    <location>
        <begin position="12"/>
        <end position="36"/>
    </location>
</feature>
<keyword evidence="17" id="KW-1185">Reference proteome</keyword>
<dbReference type="InterPro" id="IPR005467">
    <property type="entry name" value="His_kinase_dom"/>
</dbReference>
<keyword evidence="5" id="KW-0597">Phosphoprotein</keyword>
<dbReference type="InterPro" id="IPR036890">
    <property type="entry name" value="HATPase_C_sf"/>
</dbReference>
<dbReference type="STRING" id="1850254.LPB137_04775"/>
<comment type="catalytic activity">
    <reaction evidence="1">
        <text>ATP + protein L-histidine = ADP + protein N-phospho-L-histidine.</text>
        <dbReference type="EC" id="2.7.13.3"/>
    </reaction>
</comment>
<evidence type="ECO:0000256" key="6">
    <source>
        <dbReference type="ARBA" id="ARBA00022679"/>
    </source>
</evidence>
<accession>A0A1P8KKY4</accession>
<dbReference type="SUPFAM" id="SSF55874">
    <property type="entry name" value="ATPase domain of HSP90 chaperone/DNA topoisomerase II/histidine kinase"/>
    <property type="match status" value="1"/>
</dbReference>
<dbReference type="GO" id="GO:0005886">
    <property type="term" value="C:plasma membrane"/>
    <property type="evidence" value="ECO:0007669"/>
    <property type="project" value="UniProtKB-SubCell"/>
</dbReference>
<dbReference type="InterPro" id="IPR003594">
    <property type="entry name" value="HATPase_dom"/>
</dbReference>
<keyword evidence="7 14" id="KW-0812">Transmembrane</keyword>
<keyword evidence="11 14" id="KW-1133">Transmembrane helix</keyword>
<name>A0A1P8KKY4_9BACT</name>
<keyword evidence="8" id="KW-0547">Nucleotide-binding</keyword>
<keyword evidence="4" id="KW-1003">Cell membrane</keyword>
<dbReference type="CDD" id="cd00075">
    <property type="entry name" value="HATPase"/>
    <property type="match status" value="1"/>
</dbReference>
<evidence type="ECO:0000256" key="1">
    <source>
        <dbReference type="ARBA" id="ARBA00000085"/>
    </source>
</evidence>
<evidence type="ECO:0000256" key="13">
    <source>
        <dbReference type="ARBA" id="ARBA00023136"/>
    </source>
</evidence>
<feature type="domain" description="Histidine kinase" evidence="15">
    <location>
        <begin position="273"/>
        <end position="464"/>
    </location>
</feature>
<evidence type="ECO:0000256" key="4">
    <source>
        <dbReference type="ARBA" id="ARBA00022475"/>
    </source>
</evidence>
<keyword evidence="13 14" id="KW-0472">Membrane</keyword>
<evidence type="ECO:0000256" key="8">
    <source>
        <dbReference type="ARBA" id="ARBA00022741"/>
    </source>
</evidence>
<dbReference type="InterPro" id="IPR036097">
    <property type="entry name" value="HisK_dim/P_sf"/>
</dbReference>
<reference evidence="16 17" key="1">
    <citation type="submission" date="2017-01" db="EMBL/GenBank/DDBJ databases">
        <title>Genome sequencing of Arcobacter sp. LPB0137.</title>
        <authorList>
            <person name="Lee G.-W."/>
            <person name="Yi H."/>
        </authorList>
    </citation>
    <scope>NUCLEOTIDE SEQUENCE [LARGE SCALE GENOMIC DNA]</scope>
    <source>
        <strain evidence="16 17">LPB0137</strain>
    </source>
</reference>
<dbReference type="EMBL" id="CP019070">
    <property type="protein sequence ID" value="APW65204.1"/>
    <property type="molecule type" value="Genomic_DNA"/>
</dbReference>
<dbReference type="CDD" id="cd00082">
    <property type="entry name" value="HisKA"/>
    <property type="match status" value="1"/>
</dbReference>
<keyword evidence="9" id="KW-0418">Kinase</keyword>
<dbReference type="Pfam" id="PF02518">
    <property type="entry name" value="HATPase_c"/>
    <property type="match status" value="1"/>
</dbReference>
<evidence type="ECO:0000256" key="10">
    <source>
        <dbReference type="ARBA" id="ARBA00022840"/>
    </source>
</evidence>
<dbReference type="InterPro" id="IPR003661">
    <property type="entry name" value="HisK_dim/P_dom"/>
</dbReference>
<dbReference type="EC" id="2.7.13.3" evidence="3"/>
<dbReference type="GO" id="GO:0000155">
    <property type="term" value="F:phosphorelay sensor kinase activity"/>
    <property type="evidence" value="ECO:0007669"/>
    <property type="project" value="InterPro"/>
</dbReference>
<organism evidence="16 17">
    <name type="scientific">Poseidonibacter parvus</name>
    <dbReference type="NCBI Taxonomy" id="1850254"/>
    <lineage>
        <taxon>Bacteria</taxon>
        <taxon>Pseudomonadati</taxon>
        <taxon>Campylobacterota</taxon>
        <taxon>Epsilonproteobacteria</taxon>
        <taxon>Campylobacterales</taxon>
        <taxon>Arcobacteraceae</taxon>
        <taxon>Poseidonibacter</taxon>
    </lineage>
</organism>
<evidence type="ECO:0000256" key="9">
    <source>
        <dbReference type="ARBA" id="ARBA00022777"/>
    </source>
</evidence>
<evidence type="ECO:0000256" key="11">
    <source>
        <dbReference type="ARBA" id="ARBA00022989"/>
    </source>
</evidence>
<evidence type="ECO:0000256" key="3">
    <source>
        <dbReference type="ARBA" id="ARBA00012438"/>
    </source>
</evidence>
<dbReference type="AlphaFoldDB" id="A0A1P8KKY4"/>
<proteinExistence type="predicted"/>
<evidence type="ECO:0000259" key="15">
    <source>
        <dbReference type="PROSITE" id="PS50109"/>
    </source>
</evidence>
<dbReference type="PROSITE" id="PS50109">
    <property type="entry name" value="HIS_KIN"/>
    <property type="match status" value="1"/>
</dbReference>
<dbReference type="KEGG" id="alp:LPB137_04775"/>
<evidence type="ECO:0000313" key="16">
    <source>
        <dbReference type="EMBL" id="APW65204.1"/>
    </source>
</evidence>
<dbReference type="Proteomes" id="UP000186074">
    <property type="component" value="Chromosome"/>
</dbReference>
<dbReference type="PANTHER" id="PTHR45528:SF1">
    <property type="entry name" value="SENSOR HISTIDINE KINASE CPXA"/>
    <property type="match status" value="1"/>
</dbReference>
<gene>
    <name evidence="16" type="ORF">LPB137_04775</name>
</gene>
<evidence type="ECO:0000256" key="5">
    <source>
        <dbReference type="ARBA" id="ARBA00022553"/>
    </source>
</evidence>
<keyword evidence="6" id="KW-0808">Transferase</keyword>
<evidence type="ECO:0000256" key="2">
    <source>
        <dbReference type="ARBA" id="ARBA00004651"/>
    </source>
</evidence>
<evidence type="ECO:0000256" key="14">
    <source>
        <dbReference type="SAM" id="Phobius"/>
    </source>
</evidence>